<dbReference type="Proteomes" id="UP000000600">
    <property type="component" value="Unassembled WGS sequence"/>
</dbReference>
<dbReference type="Pfam" id="PF02493">
    <property type="entry name" value="MORN"/>
    <property type="match status" value="2"/>
</dbReference>
<dbReference type="InterPro" id="IPR003409">
    <property type="entry name" value="MORN"/>
</dbReference>
<dbReference type="Gene3D" id="2.20.110.10">
    <property type="entry name" value="Histone H3 K4-specific methyltransferase SET7/9 N-terminal domain"/>
    <property type="match status" value="1"/>
</dbReference>
<reference evidence="2 3" key="1">
    <citation type="journal article" date="2006" name="Nature">
        <title>Global trends of whole-genome duplications revealed by the ciliate Paramecium tetraurelia.</title>
        <authorList>
            <consortium name="Genoscope"/>
            <person name="Aury J.-M."/>
            <person name="Jaillon O."/>
            <person name="Duret L."/>
            <person name="Noel B."/>
            <person name="Jubin C."/>
            <person name="Porcel B.M."/>
            <person name="Segurens B."/>
            <person name="Daubin V."/>
            <person name="Anthouard V."/>
            <person name="Aiach N."/>
            <person name="Arnaiz O."/>
            <person name="Billaut A."/>
            <person name="Beisson J."/>
            <person name="Blanc I."/>
            <person name="Bouhouche K."/>
            <person name="Camara F."/>
            <person name="Duharcourt S."/>
            <person name="Guigo R."/>
            <person name="Gogendeau D."/>
            <person name="Katinka M."/>
            <person name="Keller A.-M."/>
            <person name="Kissmehl R."/>
            <person name="Klotz C."/>
            <person name="Koll F."/>
            <person name="Le Moue A."/>
            <person name="Lepere C."/>
            <person name="Malinsky S."/>
            <person name="Nowacki M."/>
            <person name="Nowak J.K."/>
            <person name="Plattner H."/>
            <person name="Poulain J."/>
            <person name="Ruiz F."/>
            <person name="Serrano V."/>
            <person name="Zagulski M."/>
            <person name="Dessen P."/>
            <person name="Betermier M."/>
            <person name="Weissenbach J."/>
            <person name="Scarpelli C."/>
            <person name="Schachter V."/>
            <person name="Sperling L."/>
            <person name="Meyer E."/>
            <person name="Cohen J."/>
            <person name="Wincker P."/>
        </authorList>
    </citation>
    <scope>NUCLEOTIDE SEQUENCE [LARGE SCALE GENOMIC DNA]</scope>
    <source>
        <strain evidence="2 3">Stock d4-2</strain>
    </source>
</reference>
<dbReference type="AlphaFoldDB" id="A0ED93"/>
<dbReference type="RefSeq" id="XP_001460657.1">
    <property type="nucleotide sequence ID" value="XM_001460620.1"/>
</dbReference>
<evidence type="ECO:0000313" key="2">
    <source>
        <dbReference type="EMBL" id="CAK93260.1"/>
    </source>
</evidence>
<sequence>MESANINGLMVGTQSYQGQWVRNQMHGRGYYRWIDGKYYDGEYENDKKNGIGISIGGMENNIRFIGQMERKKKFGEWQNGKLISCSNESNLQIIPNGWFLITFNQ</sequence>
<dbReference type="InParanoid" id="A0ED93"/>
<keyword evidence="3" id="KW-1185">Reference proteome</keyword>
<dbReference type="KEGG" id="ptm:GSPATT00004129001"/>
<protein>
    <recommendedName>
        <fullName evidence="4">MORN repeat protein</fullName>
    </recommendedName>
</protein>
<dbReference type="PANTHER" id="PTHR23084:SF263">
    <property type="entry name" value="MORN REPEAT-CONTAINING PROTEIN 1"/>
    <property type="match status" value="1"/>
</dbReference>
<dbReference type="HOGENOM" id="CLU_2241843_0_0_1"/>
<gene>
    <name evidence="2" type="ORF">GSPATT00004129001</name>
</gene>
<proteinExistence type="predicted"/>
<dbReference type="PANTHER" id="PTHR23084">
    <property type="entry name" value="PHOSPHATIDYLINOSITOL-4-PHOSPHATE 5-KINASE RELATED"/>
    <property type="match status" value="1"/>
</dbReference>
<name>A0ED93_PARTE</name>
<dbReference type="SMART" id="SM00698">
    <property type="entry name" value="MORN"/>
    <property type="match status" value="2"/>
</dbReference>
<evidence type="ECO:0000313" key="3">
    <source>
        <dbReference type="Proteomes" id="UP000000600"/>
    </source>
</evidence>
<accession>A0ED93</accession>
<evidence type="ECO:0008006" key="4">
    <source>
        <dbReference type="Google" id="ProtNLM"/>
    </source>
</evidence>
<dbReference type="GeneID" id="5046442"/>
<dbReference type="OrthoDB" id="437960at2759"/>
<organism evidence="2 3">
    <name type="scientific">Paramecium tetraurelia</name>
    <dbReference type="NCBI Taxonomy" id="5888"/>
    <lineage>
        <taxon>Eukaryota</taxon>
        <taxon>Sar</taxon>
        <taxon>Alveolata</taxon>
        <taxon>Ciliophora</taxon>
        <taxon>Intramacronucleata</taxon>
        <taxon>Oligohymenophorea</taxon>
        <taxon>Peniculida</taxon>
        <taxon>Parameciidae</taxon>
        <taxon>Paramecium</taxon>
    </lineage>
</organism>
<dbReference type="SUPFAM" id="SSF82185">
    <property type="entry name" value="Histone H3 K4-specific methyltransferase SET7/9 N-terminal domain"/>
    <property type="match status" value="1"/>
</dbReference>
<dbReference type="EMBL" id="CT868671">
    <property type="protein sequence ID" value="CAK93260.1"/>
    <property type="molecule type" value="Genomic_DNA"/>
</dbReference>
<evidence type="ECO:0000256" key="1">
    <source>
        <dbReference type="ARBA" id="ARBA00022737"/>
    </source>
</evidence>
<keyword evidence="1" id="KW-0677">Repeat</keyword>